<sequence length="410" mass="46595">YKNQFLTSLPPSHRQVLTSLALYLLLLHFYLCTKKEKVDKLKLIEVFGTSESEFCSVSTTMKDLCHDVFGVEKEKKERREVKGNLVDINNMLDSQSSCYKKRKRAEKHAYEEWKIMYQHPIIRTRQKWHLVGLDYGDMINNEGLHPLNQSLSGSTSEPLFSGLSPPLMCIPLEMIQLLVEILNSGGMLFICCNIHVSCCMQKLTELLKPPLKHIVVRSLRPLTCTLLKDSHGYMGVVLSNIEGTLLILCSFSNLADMKENYIICAILVKQGFPFAHRNMPIEQMKESTEQPHVIKTHVQNTMNQPQKGYKAPENGELPFVCKEFNIKLVDQEEMVSMVPIEENGSADQMLTWWSSSIGIYNSWICSLCVITYRVNCGYCGDCVGVASSGIRCTGSRGDVPTRREGWCQCF</sequence>
<dbReference type="PANTHER" id="PTHR13394">
    <property type="entry name" value="ORIGIN RECOGNITION COMPLEX SUBUNIT 6"/>
    <property type="match status" value="1"/>
</dbReference>
<keyword evidence="3" id="KW-1185">Reference proteome</keyword>
<feature type="non-terminal residue" evidence="2">
    <location>
        <position position="1"/>
    </location>
</feature>
<dbReference type="Proteomes" id="UP001370490">
    <property type="component" value="Unassembled WGS sequence"/>
</dbReference>
<feature type="transmembrane region" description="Helical" evidence="1">
    <location>
        <begin position="16"/>
        <end position="33"/>
    </location>
</feature>
<organism evidence="2 3">
    <name type="scientific">Dillenia turbinata</name>
    <dbReference type="NCBI Taxonomy" id="194707"/>
    <lineage>
        <taxon>Eukaryota</taxon>
        <taxon>Viridiplantae</taxon>
        <taxon>Streptophyta</taxon>
        <taxon>Embryophyta</taxon>
        <taxon>Tracheophyta</taxon>
        <taxon>Spermatophyta</taxon>
        <taxon>Magnoliopsida</taxon>
        <taxon>eudicotyledons</taxon>
        <taxon>Gunneridae</taxon>
        <taxon>Pentapetalae</taxon>
        <taxon>Dilleniales</taxon>
        <taxon>Dilleniaceae</taxon>
        <taxon>Dillenia</taxon>
    </lineage>
</organism>
<dbReference type="GO" id="GO:0006270">
    <property type="term" value="P:DNA replication initiation"/>
    <property type="evidence" value="ECO:0007669"/>
    <property type="project" value="TreeGrafter"/>
</dbReference>
<keyword evidence="1" id="KW-0812">Transmembrane</keyword>
<dbReference type="GO" id="GO:0005664">
    <property type="term" value="C:nuclear origin of replication recognition complex"/>
    <property type="evidence" value="ECO:0007669"/>
    <property type="project" value="InterPro"/>
</dbReference>
<comment type="caution">
    <text evidence="2">The sequence shown here is derived from an EMBL/GenBank/DDBJ whole genome shotgun (WGS) entry which is preliminary data.</text>
</comment>
<dbReference type="PANTHER" id="PTHR13394:SF0">
    <property type="entry name" value="ORIGIN RECOGNITION COMPLEX SUBUNIT 6"/>
    <property type="match status" value="1"/>
</dbReference>
<evidence type="ECO:0000313" key="3">
    <source>
        <dbReference type="Proteomes" id="UP001370490"/>
    </source>
</evidence>
<dbReference type="EMBL" id="JBAMMX010000021">
    <property type="protein sequence ID" value="KAK6919615.1"/>
    <property type="molecule type" value="Genomic_DNA"/>
</dbReference>
<keyword evidence="1" id="KW-0472">Membrane</keyword>
<evidence type="ECO:0000313" key="2">
    <source>
        <dbReference type="EMBL" id="KAK6919615.1"/>
    </source>
</evidence>
<name>A0AAN8UPS7_9MAGN</name>
<evidence type="ECO:0000256" key="1">
    <source>
        <dbReference type="SAM" id="Phobius"/>
    </source>
</evidence>
<reference evidence="2 3" key="1">
    <citation type="submission" date="2023-12" db="EMBL/GenBank/DDBJ databases">
        <title>A high-quality genome assembly for Dillenia turbinata (Dilleniales).</title>
        <authorList>
            <person name="Chanderbali A."/>
        </authorList>
    </citation>
    <scope>NUCLEOTIDE SEQUENCE [LARGE SCALE GENOMIC DNA]</scope>
    <source>
        <strain evidence="2">LSX21</strain>
        <tissue evidence="2">Leaf</tissue>
    </source>
</reference>
<protein>
    <submittedName>
        <fullName evidence="2">Uncharacterized protein</fullName>
    </submittedName>
</protein>
<gene>
    <name evidence="2" type="ORF">RJ641_015519</name>
</gene>
<accession>A0AAN8UPS7</accession>
<keyword evidence="1" id="KW-1133">Transmembrane helix</keyword>
<proteinExistence type="predicted"/>
<dbReference type="InterPro" id="IPR020529">
    <property type="entry name" value="ORC6_met/pln"/>
</dbReference>
<dbReference type="AlphaFoldDB" id="A0AAN8UPS7"/>